<dbReference type="STRING" id="1406858.GCA_000710895_04901"/>
<dbReference type="AlphaFoldDB" id="A0A378YLW0"/>
<dbReference type="InterPro" id="IPR027961">
    <property type="entry name" value="DUF4442"/>
</dbReference>
<keyword evidence="3" id="KW-1185">Reference proteome</keyword>
<dbReference type="Proteomes" id="UP000317039">
    <property type="component" value="Chromosome"/>
</dbReference>
<dbReference type="EMBL" id="UGRY01000002">
    <property type="protein sequence ID" value="SUA77560.1"/>
    <property type="molecule type" value="Genomic_DNA"/>
</dbReference>
<proteinExistence type="predicted"/>
<sequence>MSDNEVGTATPPLADVINGALEFTIPAAHRMGVRALEVRPGFAATTVPAEGNANHFGAIYAGVLFTVAEILGGAIAIASFDSAEYYPLVKDLRIAFRKPARTDVRAEATLGEEEIARITAEAAANGKSDFTLRAVVTDADGVLVAETEGLYQLRAHGK</sequence>
<dbReference type="OrthoDB" id="3173842at2"/>
<name>A0A378YLW0_9NOCA</name>
<evidence type="ECO:0000313" key="4">
    <source>
        <dbReference type="Proteomes" id="UP000317039"/>
    </source>
</evidence>
<dbReference type="KEGG" id="nod:FOH10_24415"/>
<dbReference type="Proteomes" id="UP000255467">
    <property type="component" value="Unassembled WGS sequence"/>
</dbReference>
<reference evidence="1 4" key="2">
    <citation type="submission" date="2019-07" db="EMBL/GenBank/DDBJ databases">
        <title>Complete Genome Sequence and Methylome Analysis of Nocardia otitidis-caviarum NEB252.</title>
        <authorList>
            <person name="Fomenkov A."/>
            <person name="Anton B.P."/>
            <person name="Vincze T."/>
            <person name="Roberts R.J."/>
        </authorList>
    </citation>
    <scope>NUCLEOTIDE SEQUENCE [LARGE SCALE GENOMIC DNA]</scope>
    <source>
        <strain evidence="1 4">NEB252</strain>
    </source>
</reference>
<dbReference type="InterPro" id="IPR029069">
    <property type="entry name" value="HotDog_dom_sf"/>
</dbReference>
<dbReference type="Pfam" id="PF14539">
    <property type="entry name" value="DUF4442"/>
    <property type="match status" value="1"/>
</dbReference>
<dbReference type="EMBL" id="CP041695">
    <property type="protein sequence ID" value="QDP81394.1"/>
    <property type="molecule type" value="Genomic_DNA"/>
</dbReference>
<protein>
    <submittedName>
        <fullName evidence="1">DUF4442 domain-containing protein</fullName>
    </submittedName>
    <submittedName>
        <fullName evidence="2">Putative thioesterase domain</fullName>
    </submittedName>
</protein>
<organism evidence="2 3">
    <name type="scientific">Nocardia otitidiscaviarum</name>
    <dbReference type="NCBI Taxonomy" id="1823"/>
    <lineage>
        <taxon>Bacteria</taxon>
        <taxon>Bacillati</taxon>
        <taxon>Actinomycetota</taxon>
        <taxon>Actinomycetes</taxon>
        <taxon>Mycobacteriales</taxon>
        <taxon>Nocardiaceae</taxon>
        <taxon>Nocardia</taxon>
    </lineage>
</organism>
<evidence type="ECO:0000313" key="2">
    <source>
        <dbReference type="EMBL" id="SUA77560.1"/>
    </source>
</evidence>
<evidence type="ECO:0000313" key="3">
    <source>
        <dbReference type="Proteomes" id="UP000255467"/>
    </source>
</evidence>
<dbReference type="SUPFAM" id="SSF54637">
    <property type="entry name" value="Thioesterase/thiol ester dehydrase-isomerase"/>
    <property type="match status" value="1"/>
</dbReference>
<dbReference type="RefSeq" id="WP_029926631.1">
    <property type="nucleotide sequence ID" value="NZ_CP041695.1"/>
</dbReference>
<gene>
    <name evidence="1" type="ORF">FOH10_24415</name>
    <name evidence="2" type="ORF">NCTC1934_03084</name>
</gene>
<accession>A0A378YLW0</accession>
<reference evidence="2 3" key="1">
    <citation type="submission" date="2018-06" db="EMBL/GenBank/DDBJ databases">
        <authorList>
            <consortium name="Pathogen Informatics"/>
            <person name="Doyle S."/>
        </authorList>
    </citation>
    <scope>NUCLEOTIDE SEQUENCE [LARGE SCALE GENOMIC DNA]</scope>
    <source>
        <strain evidence="2 3">NCTC1934</strain>
    </source>
</reference>
<dbReference type="GeneID" id="80335508"/>
<dbReference type="Gene3D" id="3.10.129.10">
    <property type="entry name" value="Hotdog Thioesterase"/>
    <property type="match status" value="1"/>
</dbReference>
<evidence type="ECO:0000313" key="1">
    <source>
        <dbReference type="EMBL" id="QDP81394.1"/>
    </source>
</evidence>
<dbReference type="CDD" id="cd03443">
    <property type="entry name" value="PaaI_thioesterase"/>
    <property type="match status" value="1"/>
</dbReference>